<feature type="transmembrane region" description="Helical" evidence="1">
    <location>
        <begin position="137"/>
        <end position="159"/>
    </location>
</feature>
<protein>
    <submittedName>
        <fullName evidence="2">MFS transporter</fullName>
    </submittedName>
</protein>
<feature type="transmembrane region" description="Helical" evidence="1">
    <location>
        <begin position="30"/>
        <end position="50"/>
    </location>
</feature>
<gene>
    <name evidence="2" type="ORF">FNH05_20015</name>
</gene>
<reference evidence="2 3" key="2">
    <citation type="submission" date="2019-08" db="EMBL/GenBank/DDBJ databases">
        <title>Amycolatopsis acidicola sp. nov., isolated from peat swamp forest soil.</title>
        <authorList>
            <person name="Srisuk N."/>
        </authorList>
    </citation>
    <scope>NUCLEOTIDE SEQUENCE [LARGE SCALE GENOMIC DNA]</scope>
    <source>
        <strain evidence="2 3">TBRC 6029</strain>
    </source>
</reference>
<proteinExistence type="predicted"/>
<comment type="caution">
    <text evidence="2">The sequence shown here is derived from an EMBL/GenBank/DDBJ whole genome shotgun (WGS) entry which is preliminary data.</text>
</comment>
<dbReference type="Proteomes" id="UP000320011">
    <property type="component" value="Unassembled WGS sequence"/>
</dbReference>
<organism evidence="2 3">
    <name type="scientific">Amycolatopsis rhizosphaerae</name>
    <dbReference type="NCBI Taxonomy" id="2053003"/>
    <lineage>
        <taxon>Bacteria</taxon>
        <taxon>Bacillati</taxon>
        <taxon>Actinomycetota</taxon>
        <taxon>Actinomycetes</taxon>
        <taxon>Pseudonocardiales</taxon>
        <taxon>Pseudonocardiaceae</taxon>
        <taxon>Amycolatopsis</taxon>
    </lineage>
</organism>
<evidence type="ECO:0000313" key="2">
    <source>
        <dbReference type="EMBL" id="TVT46420.1"/>
    </source>
</evidence>
<dbReference type="InterPro" id="IPR036259">
    <property type="entry name" value="MFS_trans_sf"/>
</dbReference>
<name>A0A558CCD0_9PSEU</name>
<evidence type="ECO:0000256" key="1">
    <source>
        <dbReference type="SAM" id="Phobius"/>
    </source>
</evidence>
<keyword evidence="1" id="KW-0812">Transmembrane</keyword>
<feature type="transmembrane region" description="Helical" evidence="1">
    <location>
        <begin position="92"/>
        <end position="116"/>
    </location>
</feature>
<feature type="transmembrane region" description="Helical" evidence="1">
    <location>
        <begin position="171"/>
        <end position="194"/>
    </location>
</feature>
<feature type="transmembrane region" description="Helical" evidence="1">
    <location>
        <begin position="62"/>
        <end position="80"/>
    </location>
</feature>
<reference evidence="2 3" key="1">
    <citation type="submission" date="2019-07" db="EMBL/GenBank/DDBJ databases">
        <authorList>
            <person name="Duangmal K."/>
            <person name="Teo W.F.A."/>
        </authorList>
    </citation>
    <scope>NUCLEOTIDE SEQUENCE [LARGE SCALE GENOMIC DNA]</scope>
    <source>
        <strain evidence="2 3">TBRC 6029</strain>
    </source>
</reference>
<dbReference type="RefSeq" id="WP_144590232.1">
    <property type="nucleotide sequence ID" value="NZ_VJWX01000201.1"/>
</dbReference>
<sequence length="206" mass="22535">MKDTTKRIALRDVPDSWRCLLNHPQLRPIFLNRLALGGLFMATEPLLAVLMLRDLHFAPWQYGLAFAVPCIGGFVGSRLAGPTVAKYGEHKVMRIAGVGAVLWPIWPAFTPTLGLVRPWGEIAPRWLPLIGGRRPALLGAAMLCTTVGWFAFSQAASLIGRVAQTTAQQVVPVVCYAPLLAWPPLLVATTVAYYRRRKSGLALLAQ</sequence>
<dbReference type="EMBL" id="VJWX01000201">
    <property type="protein sequence ID" value="TVT46420.1"/>
    <property type="molecule type" value="Genomic_DNA"/>
</dbReference>
<dbReference type="SUPFAM" id="SSF103473">
    <property type="entry name" value="MFS general substrate transporter"/>
    <property type="match status" value="1"/>
</dbReference>
<dbReference type="OrthoDB" id="3811961at2"/>
<accession>A0A558CCD0</accession>
<keyword evidence="3" id="KW-1185">Reference proteome</keyword>
<dbReference type="AlphaFoldDB" id="A0A558CCD0"/>
<keyword evidence="1" id="KW-1133">Transmembrane helix</keyword>
<keyword evidence="1" id="KW-0472">Membrane</keyword>
<evidence type="ECO:0000313" key="3">
    <source>
        <dbReference type="Proteomes" id="UP000320011"/>
    </source>
</evidence>
<dbReference type="Gene3D" id="1.20.1250.20">
    <property type="entry name" value="MFS general substrate transporter like domains"/>
    <property type="match status" value="1"/>
</dbReference>